<evidence type="ECO:0000313" key="1">
    <source>
        <dbReference type="EMBL" id="SEA54493.1"/>
    </source>
</evidence>
<dbReference type="RefSeq" id="WP_074705935.1">
    <property type="nucleotide sequence ID" value="NZ_FNRP01000008.1"/>
</dbReference>
<dbReference type="Proteomes" id="UP000183040">
    <property type="component" value="Unassembled WGS sequence"/>
</dbReference>
<gene>
    <name evidence="1" type="ORF">SAMN04487924_10815</name>
</gene>
<dbReference type="AlphaFoldDB" id="A0A1H4C2H9"/>
<reference evidence="1 2" key="1">
    <citation type="submission" date="2016-10" db="EMBL/GenBank/DDBJ databases">
        <authorList>
            <person name="de Groot N.N."/>
        </authorList>
    </citation>
    <scope>NUCLEOTIDE SEQUENCE [LARGE SCALE GENOMIC DNA]</scope>
    <source>
        <strain evidence="1 2">NLAE-zl-G339</strain>
    </source>
</reference>
<dbReference type="EMBL" id="FNRP01000008">
    <property type="protein sequence ID" value="SEA54493.1"/>
    <property type="molecule type" value="Genomic_DNA"/>
</dbReference>
<evidence type="ECO:0008006" key="3">
    <source>
        <dbReference type="Google" id="ProtNLM"/>
    </source>
</evidence>
<organism evidence="1 2">
    <name type="scientific">Bacteroides xylanisolvens</name>
    <dbReference type="NCBI Taxonomy" id="371601"/>
    <lineage>
        <taxon>Bacteria</taxon>
        <taxon>Pseudomonadati</taxon>
        <taxon>Bacteroidota</taxon>
        <taxon>Bacteroidia</taxon>
        <taxon>Bacteroidales</taxon>
        <taxon>Bacteroidaceae</taxon>
        <taxon>Bacteroides</taxon>
    </lineage>
</organism>
<dbReference type="PROSITE" id="PS51257">
    <property type="entry name" value="PROKAR_LIPOPROTEIN"/>
    <property type="match status" value="1"/>
</dbReference>
<accession>A0A1H4C2H9</accession>
<sequence>MKKNNITQLIILLLPNILWFTSCYEDKSSFVTNLIPEVQISINDKNQENSIYVGYQSPVDIVPSITQDGFDGSNLRYEWAVTEEPSTNNPVYEIIGTEKDFHGIINRPISNGAYTLKLTVTDVANDNLQYIYSWELYVQSSFLDGLLIADSENGTTTDFTLINNSQITNQYTKEERIFRHILETANGAAYDELLTSLTYEVMGNTAILGSSHLNQIWAISSTGKSIRFNCKDYSINGTWEDEKIFLYCPTDFQVKSYIRSSQLFIAYTNNGLYSFLNVAGNKFSMPNSVFNGFEINNNVYAANSSYSIGDNHLVWLDKPKGAFYSLNGTSYNTCTPYISNPDFDPNDMRSQTAIAATSSQDGSLATFLLKDDNSGNYAIYTLSQYKAEEGHYEDPDNWEGWIVTSPEQPAAAKNKYIIPATGKTLLDKAVSIFFGHTNNVLYVVTDAAIYSFTYGMGNEVSVSTTSQFTPSDGEKITKAKLYQQGQYTNQLDVMTGNPPTISPNAWNNKALIIVTQSTEFDGKVSIVPMKQAGAGTLDVSKALIYDGFGKILDVTTTGY</sequence>
<name>A0A1H4C2H9_9BACE</name>
<proteinExistence type="predicted"/>
<protein>
    <recommendedName>
        <fullName evidence="3">PKD-like family protein</fullName>
    </recommendedName>
</protein>
<evidence type="ECO:0000313" key="2">
    <source>
        <dbReference type="Proteomes" id="UP000183040"/>
    </source>
</evidence>